<dbReference type="Proteomes" id="UP001497482">
    <property type="component" value="Chromosome 15"/>
</dbReference>
<keyword evidence="2" id="KW-1185">Reference proteome</keyword>
<gene>
    <name evidence="1" type="ORF">KC01_LOCUS12897</name>
</gene>
<evidence type="ECO:0000313" key="1">
    <source>
        <dbReference type="EMBL" id="CAL1582254.1"/>
    </source>
</evidence>
<proteinExistence type="predicted"/>
<reference evidence="1 2" key="1">
    <citation type="submission" date="2024-04" db="EMBL/GenBank/DDBJ databases">
        <authorList>
            <person name="Waldvogel A.-M."/>
            <person name="Schoenle A."/>
        </authorList>
    </citation>
    <scope>NUCLEOTIDE SEQUENCE [LARGE SCALE GENOMIC DNA]</scope>
</reference>
<sequence length="80" mass="8653">MPLLWSSAAQQEELQGHTWRISGPLTEGKPGLVTGECPGNMEQRHFPTCKRCSSDTPKPGMTLLLHECTGTSHMPPSPPG</sequence>
<organism evidence="1 2">
    <name type="scientific">Knipowitschia caucasica</name>
    <name type="common">Caucasian dwarf goby</name>
    <name type="synonym">Pomatoschistus caucasicus</name>
    <dbReference type="NCBI Taxonomy" id="637954"/>
    <lineage>
        <taxon>Eukaryota</taxon>
        <taxon>Metazoa</taxon>
        <taxon>Chordata</taxon>
        <taxon>Craniata</taxon>
        <taxon>Vertebrata</taxon>
        <taxon>Euteleostomi</taxon>
        <taxon>Actinopterygii</taxon>
        <taxon>Neopterygii</taxon>
        <taxon>Teleostei</taxon>
        <taxon>Neoteleostei</taxon>
        <taxon>Acanthomorphata</taxon>
        <taxon>Gobiaria</taxon>
        <taxon>Gobiiformes</taxon>
        <taxon>Gobioidei</taxon>
        <taxon>Gobiidae</taxon>
        <taxon>Gobiinae</taxon>
        <taxon>Knipowitschia</taxon>
    </lineage>
</organism>
<dbReference type="AlphaFoldDB" id="A0AAV2JXI3"/>
<protein>
    <submittedName>
        <fullName evidence="1">Uncharacterized protein</fullName>
    </submittedName>
</protein>
<name>A0AAV2JXI3_KNICA</name>
<dbReference type="EMBL" id="OZ035837">
    <property type="protein sequence ID" value="CAL1582254.1"/>
    <property type="molecule type" value="Genomic_DNA"/>
</dbReference>
<accession>A0AAV2JXI3</accession>
<evidence type="ECO:0000313" key="2">
    <source>
        <dbReference type="Proteomes" id="UP001497482"/>
    </source>
</evidence>